<dbReference type="EMBL" id="JAEKJA010000022">
    <property type="protein sequence ID" value="MBJ3778034.1"/>
    <property type="molecule type" value="Genomic_DNA"/>
</dbReference>
<evidence type="ECO:0000313" key="3">
    <source>
        <dbReference type="Proteomes" id="UP000609531"/>
    </source>
</evidence>
<dbReference type="SUPFAM" id="SSF69118">
    <property type="entry name" value="AhpD-like"/>
    <property type="match status" value="1"/>
</dbReference>
<name>A0A934MNB4_9HYPH</name>
<evidence type="ECO:0000313" key="2">
    <source>
        <dbReference type="EMBL" id="MBJ3778034.1"/>
    </source>
</evidence>
<dbReference type="InterPro" id="IPR003779">
    <property type="entry name" value="CMD-like"/>
</dbReference>
<evidence type="ECO:0000259" key="1">
    <source>
        <dbReference type="Pfam" id="PF02627"/>
    </source>
</evidence>
<dbReference type="Gene3D" id="1.20.1290.10">
    <property type="entry name" value="AhpD-like"/>
    <property type="match status" value="1"/>
</dbReference>
<dbReference type="PANTHER" id="PTHR34846:SF11">
    <property type="entry name" value="4-CARBOXYMUCONOLACTONE DECARBOXYLASE FAMILY PROTEIN (AFU_ORTHOLOGUE AFUA_6G11590)"/>
    <property type="match status" value="1"/>
</dbReference>
<accession>A0A934MNB4</accession>
<proteinExistence type="predicted"/>
<dbReference type="GO" id="GO:0051920">
    <property type="term" value="F:peroxiredoxin activity"/>
    <property type="evidence" value="ECO:0007669"/>
    <property type="project" value="InterPro"/>
</dbReference>
<organism evidence="2 3">
    <name type="scientific">Acuticoccus mangrovi</name>
    <dbReference type="NCBI Taxonomy" id="2796142"/>
    <lineage>
        <taxon>Bacteria</taxon>
        <taxon>Pseudomonadati</taxon>
        <taxon>Pseudomonadota</taxon>
        <taxon>Alphaproteobacteria</taxon>
        <taxon>Hyphomicrobiales</taxon>
        <taxon>Amorphaceae</taxon>
        <taxon>Acuticoccus</taxon>
    </lineage>
</organism>
<gene>
    <name evidence="2" type="ORF">JCR33_20205</name>
</gene>
<sequence>MSRVVTLDPATLSDRQREVYEAIASGPRGGVRGPLAVWLERPELADHAQALGRYCRYDSSLPPRLSELAILVTARHWSAEYEWQAHKPHALKAGLSLAIVEAIRDGAEPPFEAEDEAATYAFATALLATKRVPEPVWTRAVAALGREGVVDLTGVLGYYGLISMTITAFEVPAPDPAAPEM</sequence>
<feature type="domain" description="Carboxymuconolactone decarboxylase-like" evidence="1">
    <location>
        <begin position="42"/>
        <end position="123"/>
    </location>
</feature>
<reference evidence="2" key="1">
    <citation type="submission" date="2020-12" db="EMBL/GenBank/DDBJ databases">
        <title>Bacterial taxonomy.</title>
        <authorList>
            <person name="Pan X."/>
        </authorList>
    </citation>
    <scope>NUCLEOTIDE SEQUENCE</scope>
    <source>
        <strain evidence="2">B2012</strain>
    </source>
</reference>
<comment type="caution">
    <text evidence="2">The sequence shown here is derived from an EMBL/GenBank/DDBJ whole genome shotgun (WGS) entry which is preliminary data.</text>
</comment>
<dbReference type="RefSeq" id="WP_198883935.1">
    <property type="nucleotide sequence ID" value="NZ_JAEKJA010000022.1"/>
</dbReference>
<dbReference type="PANTHER" id="PTHR34846">
    <property type="entry name" value="4-CARBOXYMUCONOLACTONE DECARBOXYLASE FAMILY PROTEIN (AFU_ORTHOLOGUE AFUA_6G11590)"/>
    <property type="match status" value="1"/>
</dbReference>
<dbReference type="InterPro" id="IPR029032">
    <property type="entry name" value="AhpD-like"/>
</dbReference>
<dbReference type="AlphaFoldDB" id="A0A934MNB4"/>
<keyword evidence="3" id="KW-1185">Reference proteome</keyword>
<protein>
    <submittedName>
        <fullName evidence="2">Carboxymuconolactone decarboxylase family protein</fullName>
    </submittedName>
</protein>
<dbReference type="Proteomes" id="UP000609531">
    <property type="component" value="Unassembled WGS sequence"/>
</dbReference>
<dbReference type="Pfam" id="PF02627">
    <property type="entry name" value="CMD"/>
    <property type="match status" value="1"/>
</dbReference>